<dbReference type="SMART" id="SM00304">
    <property type="entry name" value="HAMP"/>
    <property type="match status" value="1"/>
</dbReference>
<name>F8FQ41_PAEMK</name>
<evidence type="ECO:0000313" key="14">
    <source>
        <dbReference type="EMBL" id="AEI40261.1"/>
    </source>
</evidence>
<dbReference type="PATRIC" id="fig|1036673.3.peg.1506"/>
<feature type="transmembrane region" description="Helical" evidence="12">
    <location>
        <begin position="291"/>
        <end position="313"/>
    </location>
</feature>
<dbReference type="GO" id="GO:0005886">
    <property type="term" value="C:plasma membrane"/>
    <property type="evidence" value="ECO:0007669"/>
    <property type="project" value="UniProtKB-SubCell"/>
</dbReference>
<evidence type="ECO:0000256" key="8">
    <source>
        <dbReference type="ARBA" id="ARBA00022840"/>
    </source>
</evidence>
<evidence type="ECO:0000256" key="3">
    <source>
        <dbReference type="ARBA" id="ARBA00022553"/>
    </source>
</evidence>
<keyword evidence="10" id="KW-0902">Two-component regulatory system</keyword>
<evidence type="ECO:0000256" key="4">
    <source>
        <dbReference type="ARBA" id="ARBA00022679"/>
    </source>
</evidence>
<dbReference type="InterPro" id="IPR010559">
    <property type="entry name" value="Sig_transdc_His_kin_internal"/>
</dbReference>
<organism evidence="14 15">
    <name type="scientific">Paenibacillus mucilaginosus (strain KNP414)</name>
    <dbReference type="NCBI Taxonomy" id="1036673"/>
    <lineage>
        <taxon>Bacteria</taxon>
        <taxon>Bacillati</taxon>
        <taxon>Bacillota</taxon>
        <taxon>Bacilli</taxon>
        <taxon>Bacillales</taxon>
        <taxon>Paenibacillaceae</taxon>
        <taxon>Paenibacillus</taxon>
    </lineage>
</organism>
<keyword evidence="11 12" id="KW-0472">Membrane</keyword>
<dbReference type="Proteomes" id="UP000006620">
    <property type="component" value="Chromosome"/>
</dbReference>
<keyword evidence="7" id="KW-0418">Kinase</keyword>
<gene>
    <name evidence="14" type="ordered locus">KNP414_01699</name>
</gene>
<keyword evidence="2" id="KW-1003">Cell membrane</keyword>
<dbReference type="Pfam" id="PF02518">
    <property type="entry name" value="HATPase_c"/>
    <property type="match status" value="1"/>
</dbReference>
<keyword evidence="8" id="KW-0067">ATP-binding</keyword>
<dbReference type="AlphaFoldDB" id="F8FQ41"/>
<feature type="domain" description="HAMP" evidence="13">
    <location>
        <begin position="315"/>
        <end position="367"/>
    </location>
</feature>
<evidence type="ECO:0000256" key="2">
    <source>
        <dbReference type="ARBA" id="ARBA00022475"/>
    </source>
</evidence>
<evidence type="ECO:0000256" key="1">
    <source>
        <dbReference type="ARBA" id="ARBA00004651"/>
    </source>
</evidence>
<dbReference type="Gene3D" id="6.10.340.10">
    <property type="match status" value="1"/>
</dbReference>
<evidence type="ECO:0000256" key="11">
    <source>
        <dbReference type="ARBA" id="ARBA00023136"/>
    </source>
</evidence>
<sequence>MYRSTFSRLRKSIFAKFTLSFILVGLLPLLALSYLSLNTFSGYMERYTVNNYEQMLLYAGRNVDDMYAKYNNISKVMYSYGVEGRYGHLGEAISAQKKTGDYRLASTVDDFLRTVLYTDSYLQNIFFVFPDGTTQRLTKENKSMDFRVSFPAPEWKTELLQDSRNLAFFPSHKQTYHTGTNPPVMTFARNLLDISMAGLQEHIVGTLYMDVGMGAFDEIFGQLALNPKDTVYVLDGSGNVLYSNRSERIGQVYTPAESGEYLRTEREIAGNGWKVVGEIYKEELFRTVTQMMNTVLVVILLCAVSLLIVALLFSRRFSGPIRSITREMTKVESGNFDTRVTVKTDDEIGLLGRGFNKMVVRLQSYIDEVYVAQIKQKQAELSALKSQIRPHYLYNTLEVIRMSAVANDDQEVGDMILSLSHQLKYVLDYGQETVTLLDEKSNIEQYFRLMVYRYGEHRLSLDFRFDAGLLGAAVPKLSIQPLVENAVYHGIMPKSGKGNIRITAELLPGELLCITVDDDGVGMTEETLEKVRSKLGSRTAGESGSIGLKNVHDRIQGLYGGNFGIEVSSSRHIGTSIRMTLPYQKEGNADAERHIGG</sequence>
<reference evidence="14 15" key="2">
    <citation type="journal article" date="2013" name="Genome Announc.">
        <title>Genome Sequence of Growth-Improving Paenibacillus mucilaginosus Strain KNP414.</title>
        <authorList>
            <person name="Lu J.J."/>
            <person name="Wang J.F."/>
            <person name="Hu X.F."/>
        </authorList>
    </citation>
    <scope>NUCLEOTIDE SEQUENCE [LARGE SCALE GENOMIC DNA]</scope>
    <source>
        <strain evidence="14 15">KNP414</strain>
    </source>
</reference>
<dbReference type="InterPro" id="IPR003594">
    <property type="entry name" value="HATPase_dom"/>
</dbReference>
<dbReference type="PROSITE" id="PS50885">
    <property type="entry name" value="HAMP"/>
    <property type="match status" value="1"/>
</dbReference>
<dbReference type="SUPFAM" id="SSF158472">
    <property type="entry name" value="HAMP domain-like"/>
    <property type="match status" value="1"/>
</dbReference>
<keyword evidence="3" id="KW-0597">Phosphoprotein</keyword>
<dbReference type="Gene3D" id="3.30.565.10">
    <property type="entry name" value="Histidine kinase-like ATPase, C-terminal domain"/>
    <property type="match status" value="1"/>
</dbReference>
<evidence type="ECO:0000256" key="7">
    <source>
        <dbReference type="ARBA" id="ARBA00022777"/>
    </source>
</evidence>
<dbReference type="GO" id="GO:0000155">
    <property type="term" value="F:phosphorelay sensor kinase activity"/>
    <property type="evidence" value="ECO:0007669"/>
    <property type="project" value="InterPro"/>
</dbReference>
<dbReference type="InterPro" id="IPR003660">
    <property type="entry name" value="HAMP_dom"/>
</dbReference>
<protein>
    <submittedName>
        <fullName evidence="14">Putative sensor with HAMP domain</fullName>
    </submittedName>
</protein>
<dbReference type="SUPFAM" id="SSF55874">
    <property type="entry name" value="ATPase domain of HSP90 chaperone/DNA topoisomerase II/histidine kinase"/>
    <property type="match status" value="1"/>
</dbReference>
<dbReference type="CDD" id="cd06225">
    <property type="entry name" value="HAMP"/>
    <property type="match status" value="1"/>
</dbReference>
<dbReference type="InterPro" id="IPR036890">
    <property type="entry name" value="HATPase_C_sf"/>
</dbReference>
<dbReference type="PANTHER" id="PTHR34220:SF11">
    <property type="entry name" value="SENSOR PROTEIN KINASE HPTS"/>
    <property type="match status" value="1"/>
</dbReference>
<dbReference type="PANTHER" id="PTHR34220">
    <property type="entry name" value="SENSOR HISTIDINE KINASE YPDA"/>
    <property type="match status" value="1"/>
</dbReference>
<keyword evidence="9 12" id="KW-1133">Transmembrane helix</keyword>
<evidence type="ECO:0000259" key="13">
    <source>
        <dbReference type="PROSITE" id="PS50885"/>
    </source>
</evidence>
<evidence type="ECO:0000256" key="6">
    <source>
        <dbReference type="ARBA" id="ARBA00022741"/>
    </source>
</evidence>
<keyword evidence="6" id="KW-0547">Nucleotide-binding</keyword>
<dbReference type="SMART" id="SM00387">
    <property type="entry name" value="HATPase_c"/>
    <property type="match status" value="1"/>
</dbReference>
<evidence type="ECO:0000256" key="10">
    <source>
        <dbReference type="ARBA" id="ARBA00023012"/>
    </source>
</evidence>
<keyword evidence="5 12" id="KW-0812">Transmembrane</keyword>
<evidence type="ECO:0000256" key="5">
    <source>
        <dbReference type="ARBA" id="ARBA00022692"/>
    </source>
</evidence>
<dbReference type="GO" id="GO:0005524">
    <property type="term" value="F:ATP binding"/>
    <property type="evidence" value="ECO:0007669"/>
    <property type="project" value="UniProtKB-KW"/>
</dbReference>
<dbReference type="HOGENOM" id="CLU_020473_6_0_9"/>
<comment type="subcellular location">
    <subcellularLocation>
        <location evidence="1">Cell membrane</location>
        <topology evidence="1">Multi-pass membrane protein</topology>
    </subcellularLocation>
</comment>
<dbReference type="KEGG" id="pms:KNP414_01699"/>
<proteinExistence type="predicted"/>
<dbReference type="EMBL" id="CP002869">
    <property type="protein sequence ID" value="AEI40261.1"/>
    <property type="molecule type" value="Genomic_DNA"/>
</dbReference>
<evidence type="ECO:0000256" key="12">
    <source>
        <dbReference type="SAM" id="Phobius"/>
    </source>
</evidence>
<dbReference type="RefSeq" id="WP_013915423.1">
    <property type="nucleotide sequence ID" value="NC_015690.1"/>
</dbReference>
<dbReference type="Pfam" id="PF00672">
    <property type="entry name" value="HAMP"/>
    <property type="match status" value="1"/>
</dbReference>
<evidence type="ECO:0000313" key="15">
    <source>
        <dbReference type="Proteomes" id="UP000006620"/>
    </source>
</evidence>
<dbReference type="Pfam" id="PF06580">
    <property type="entry name" value="His_kinase"/>
    <property type="match status" value="1"/>
</dbReference>
<accession>F8FQ41</accession>
<evidence type="ECO:0000256" key="9">
    <source>
        <dbReference type="ARBA" id="ARBA00022989"/>
    </source>
</evidence>
<reference evidence="15" key="1">
    <citation type="submission" date="2011-06" db="EMBL/GenBank/DDBJ databases">
        <title>Complete genome sequence of Paenibacillus mucilaginosus KNP414.</title>
        <authorList>
            <person name="Wang J."/>
            <person name="Hu S."/>
            <person name="Hu X."/>
            <person name="Zhang B."/>
            <person name="Dong D."/>
            <person name="Zhang S."/>
            <person name="Zhao K."/>
            <person name="Wu D."/>
        </authorList>
    </citation>
    <scope>NUCLEOTIDE SEQUENCE [LARGE SCALE GENOMIC DNA]</scope>
    <source>
        <strain evidence="15">KNP414</strain>
    </source>
</reference>
<dbReference type="InterPro" id="IPR050640">
    <property type="entry name" value="Bact_2-comp_sensor_kinase"/>
</dbReference>
<keyword evidence="4" id="KW-0808">Transferase</keyword>